<dbReference type="AlphaFoldDB" id="A0A402ARI6"/>
<dbReference type="EMBL" id="BIFS01000001">
    <property type="protein sequence ID" value="GCE21673.1"/>
    <property type="molecule type" value="Genomic_DNA"/>
</dbReference>
<feature type="transmembrane region" description="Helical" evidence="1">
    <location>
        <begin position="146"/>
        <end position="164"/>
    </location>
</feature>
<comment type="caution">
    <text evidence="2">The sequence shown here is derived from an EMBL/GenBank/DDBJ whole genome shotgun (WGS) entry which is preliminary data.</text>
</comment>
<feature type="transmembrane region" description="Helical" evidence="1">
    <location>
        <begin position="6"/>
        <end position="26"/>
    </location>
</feature>
<protein>
    <submittedName>
        <fullName evidence="2">Uncharacterized protein</fullName>
    </submittedName>
</protein>
<feature type="transmembrane region" description="Helical" evidence="1">
    <location>
        <begin position="84"/>
        <end position="104"/>
    </location>
</feature>
<feature type="transmembrane region" description="Helical" evidence="1">
    <location>
        <begin position="110"/>
        <end position="134"/>
    </location>
</feature>
<evidence type="ECO:0000313" key="3">
    <source>
        <dbReference type="Proteomes" id="UP000287188"/>
    </source>
</evidence>
<keyword evidence="1" id="KW-0812">Transmembrane</keyword>
<evidence type="ECO:0000313" key="2">
    <source>
        <dbReference type="EMBL" id="GCE21673.1"/>
    </source>
</evidence>
<keyword evidence="1" id="KW-1133">Transmembrane helix</keyword>
<accession>A0A402ARI6</accession>
<keyword evidence="3" id="KW-1185">Reference proteome</keyword>
<name>A0A402ARI6_9CHLR</name>
<gene>
    <name evidence="2" type="ORF">KDK_54730</name>
</gene>
<sequence>MILASSWLQAIGSLLNVIFILALVSMSGAINRLAGWLTALGGVVVLCISLVEVSLYISSVQSVISGNLTALSVSLILNQAIQHAYVLVPAPLIMLGLGAIILDTRLLPRIFGYLALAFGIAMGVLGIFGLFMPLQAVIDMVLTGQEVWFAAVAIAIALGATKAIEPPPAIQVSAQNPAQNTI</sequence>
<dbReference type="Proteomes" id="UP000287188">
    <property type="component" value="Unassembled WGS sequence"/>
</dbReference>
<keyword evidence="1" id="KW-0472">Membrane</keyword>
<dbReference type="OrthoDB" id="156217at2"/>
<proteinExistence type="predicted"/>
<organism evidence="2 3">
    <name type="scientific">Dictyobacter kobayashii</name>
    <dbReference type="NCBI Taxonomy" id="2014872"/>
    <lineage>
        <taxon>Bacteria</taxon>
        <taxon>Bacillati</taxon>
        <taxon>Chloroflexota</taxon>
        <taxon>Ktedonobacteria</taxon>
        <taxon>Ktedonobacterales</taxon>
        <taxon>Dictyobacteraceae</taxon>
        <taxon>Dictyobacter</taxon>
    </lineage>
</organism>
<feature type="transmembrane region" description="Helical" evidence="1">
    <location>
        <begin position="33"/>
        <end position="51"/>
    </location>
</feature>
<reference evidence="3" key="1">
    <citation type="submission" date="2018-12" db="EMBL/GenBank/DDBJ databases">
        <title>Tengunoibacter tsumagoiensis gen. nov., sp. nov., Dictyobacter kobayashii sp. nov., D. alpinus sp. nov., and D. joshuensis sp. nov. and description of Dictyobacteraceae fam. nov. within the order Ktedonobacterales isolated from Tengu-no-mugimeshi.</title>
        <authorList>
            <person name="Wang C.M."/>
            <person name="Zheng Y."/>
            <person name="Sakai Y."/>
            <person name="Toyoda A."/>
            <person name="Minakuchi Y."/>
            <person name="Abe K."/>
            <person name="Yokota A."/>
            <person name="Yabe S."/>
        </authorList>
    </citation>
    <scope>NUCLEOTIDE SEQUENCE [LARGE SCALE GENOMIC DNA]</scope>
    <source>
        <strain evidence="3">Uno11</strain>
    </source>
</reference>
<evidence type="ECO:0000256" key="1">
    <source>
        <dbReference type="SAM" id="Phobius"/>
    </source>
</evidence>
<dbReference type="RefSeq" id="WP_126553494.1">
    <property type="nucleotide sequence ID" value="NZ_BIFS01000001.1"/>
</dbReference>